<dbReference type="InterPro" id="IPR012337">
    <property type="entry name" value="RNaseH-like_sf"/>
</dbReference>
<feature type="compositionally biased region" description="Acidic residues" evidence="1">
    <location>
        <begin position="693"/>
        <end position="707"/>
    </location>
</feature>
<dbReference type="Proteomes" id="UP000044841">
    <property type="component" value="Unassembled WGS sequence"/>
</dbReference>
<evidence type="ECO:0000259" key="2">
    <source>
        <dbReference type="Pfam" id="PF04937"/>
    </source>
</evidence>
<feature type="region of interest" description="Disordered" evidence="1">
    <location>
        <begin position="724"/>
        <end position="755"/>
    </location>
</feature>
<dbReference type="GO" id="GO:0005634">
    <property type="term" value="C:nucleus"/>
    <property type="evidence" value="ECO:0007669"/>
    <property type="project" value="TreeGrafter"/>
</dbReference>
<protein>
    <submittedName>
        <fullName evidence="3">Zinc finger BED domain-containing protein 4 [Homo sapiens]</fullName>
    </submittedName>
</protein>
<proteinExistence type="predicted"/>
<dbReference type="EMBL" id="CYGV01000354">
    <property type="protein sequence ID" value="CUA68261.1"/>
    <property type="molecule type" value="Genomic_DNA"/>
</dbReference>
<dbReference type="GO" id="GO:0006357">
    <property type="term" value="P:regulation of transcription by RNA polymerase II"/>
    <property type="evidence" value="ECO:0007669"/>
    <property type="project" value="TreeGrafter"/>
</dbReference>
<accession>A0A0K6FPV2</accession>
<feature type="domain" description="DUF659" evidence="2">
    <location>
        <begin position="188"/>
        <end position="331"/>
    </location>
</feature>
<feature type="region of interest" description="Disordered" evidence="1">
    <location>
        <begin position="684"/>
        <end position="707"/>
    </location>
</feature>
<dbReference type="Pfam" id="PF04937">
    <property type="entry name" value="DUF659"/>
    <property type="match status" value="1"/>
</dbReference>
<feature type="compositionally biased region" description="Acidic residues" evidence="1">
    <location>
        <begin position="726"/>
        <end position="739"/>
    </location>
</feature>
<gene>
    <name evidence="3" type="ORF">RSOLAG22IIIB_13664</name>
</gene>
<dbReference type="PANTHER" id="PTHR46169:SF29">
    <property type="entry name" value="DNA REPLICATION-RELATED ELEMENT FACTOR, ISOFORM A"/>
    <property type="match status" value="1"/>
</dbReference>
<name>A0A0K6FPV2_9AGAM</name>
<dbReference type="PANTHER" id="PTHR46169">
    <property type="entry name" value="DNA REPLICATION-RELATED ELEMENT FACTOR, ISOFORM A"/>
    <property type="match status" value="1"/>
</dbReference>
<reference evidence="3 4" key="1">
    <citation type="submission" date="2015-07" db="EMBL/GenBank/DDBJ databases">
        <authorList>
            <person name="Noorani M."/>
        </authorList>
    </citation>
    <scope>NUCLEOTIDE SEQUENCE [LARGE SCALE GENOMIC DNA]</scope>
    <source>
        <strain evidence="3">BBA 69670</strain>
    </source>
</reference>
<dbReference type="InterPro" id="IPR007021">
    <property type="entry name" value="DUF659"/>
</dbReference>
<dbReference type="AlphaFoldDB" id="A0A0K6FPV2"/>
<organism evidence="3 4">
    <name type="scientific">Rhizoctonia solani</name>
    <dbReference type="NCBI Taxonomy" id="456999"/>
    <lineage>
        <taxon>Eukaryota</taxon>
        <taxon>Fungi</taxon>
        <taxon>Dikarya</taxon>
        <taxon>Basidiomycota</taxon>
        <taxon>Agaricomycotina</taxon>
        <taxon>Agaricomycetes</taxon>
        <taxon>Cantharellales</taxon>
        <taxon>Ceratobasidiaceae</taxon>
        <taxon>Rhizoctonia</taxon>
    </lineage>
</organism>
<evidence type="ECO:0000256" key="1">
    <source>
        <dbReference type="SAM" id="MobiDB-lite"/>
    </source>
</evidence>
<keyword evidence="4" id="KW-1185">Reference proteome</keyword>
<evidence type="ECO:0000313" key="3">
    <source>
        <dbReference type="EMBL" id="CUA68261.1"/>
    </source>
</evidence>
<evidence type="ECO:0000313" key="4">
    <source>
        <dbReference type="Proteomes" id="UP000044841"/>
    </source>
</evidence>
<sequence>MPQRLWHWDYFVIREEDLPPASRKDYYRGNKPFYNTWCRACLSRKENELEQQDEKAYVEGRISQIRSKPQLRSNAMSSIAPIPSRRERMEAHIRECQLVDPTAKTRLENDRVPESTLAMTGLSLSESTGPHSAAALELTGVKMSPEDQRRFESDLCKLWVALGIPWHGINNPQAHIFFRNWRPDAKLPDRHKLLGSILQHEVESAREAMRMAVDGKTATGMSDGWKNIRRNALLALLLSVDYTTYTLNVHDLSAERKTADNHLKVVLSNIDEAEKKYNIRIIAWVSDAGGESRAMRVRLNRLRPYILVFDCWAHQINLIVGDILKLSSELVDAAEQAIEIIKWLLNHSRLLALFHEEQLRITERTHTLNLPVIFRWSSYFLSFTSLISEARPLLALVMGRPEVFIESAGRASEQVQQVKVIMQNIKDPNFWIKLTELKIYLEPLAIASNVAQAPTTRLDHILIELGRLYYTFSRFTTRPAFMDCVLKSLELRWGKCDQDPFIVAVVLNPYVRSGVFNSQNTLLNRASLYSAAKRVFRRVFRKDNDFEMRDAFMDYLDNRNEFHPNRWDIRDFRAAREQTGQLVNLVELWSSLLAPDELNTGRQQLIHLAINILSIVANSAGCERLFSEMGYTQSKRRSRLSNEKTFDTAVVRMELKRNHAAAGLTRARLRRQFGLPLTKLETVPLPDSKKEDEHDETAEELAEIDTDDELTTNSIRKLAEKLAQDVNDDSDLPDSDDDAGGSLIEPEQQTNMGPRPKRVRLFFGTQYPIPLRDLFNYNAPDLEGQGLNIFKNAGLSNLQKELEAYDLLTRDALSSSMTDELDA</sequence>
<dbReference type="InterPro" id="IPR052717">
    <property type="entry name" value="Vacuolar_transposase_reg"/>
</dbReference>
<dbReference type="SUPFAM" id="SSF53098">
    <property type="entry name" value="Ribonuclease H-like"/>
    <property type="match status" value="1"/>
</dbReference>